<reference evidence="1 2" key="1">
    <citation type="submission" date="2019-10" db="EMBL/GenBank/DDBJ databases">
        <title>Draft Genome Sequence of Cytophagaceae sp. SJW1-29.</title>
        <authorList>
            <person name="Choi A."/>
        </authorList>
    </citation>
    <scope>NUCLEOTIDE SEQUENCE [LARGE SCALE GENOMIC DNA]</scope>
    <source>
        <strain evidence="1 2">SJW1-29</strain>
    </source>
</reference>
<comment type="caution">
    <text evidence="1">The sequence shown here is derived from an EMBL/GenBank/DDBJ whole genome shotgun (WGS) entry which is preliminary data.</text>
</comment>
<keyword evidence="2" id="KW-1185">Reference proteome</keyword>
<dbReference type="RefSeq" id="WP_152766855.1">
    <property type="nucleotide sequence ID" value="NZ_WHLY01000004.1"/>
</dbReference>
<accession>A0A7C9BKD0</accession>
<evidence type="ECO:0008006" key="3">
    <source>
        <dbReference type="Google" id="ProtNLM"/>
    </source>
</evidence>
<dbReference type="Proteomes" id="UP000479293">
    <property type="component" value="Unassembled WGS sequence"/>
</dbReference>
<proteinExistence type="predicted"/>
<sequence length="244" mass="27484">MEEIVGSRKFNFIIQAKGGVGKSFLTYLIAIKHEEDCGRTFIDVDSSTKTSTAQLRFLAEKEQRLAEIDLLDNYRKIARDRLFDSIQQLSSLNNAAFYLDFGAPESEQIPALLTMDLDQDDLKQFEQYLGVEFLFHVVVAGGTAYTSCVDYLMKIYKAVGNVFPITVWINANTFQNFPQQREECLSVAAKCRITVEYFGDIELNTDLASKIISNIERGEGSKGILAAGWFVKTKMDKLVKAITI</sequence>
<dbReference type="AlphaFoldDB" id="A0A7C9BKD0"/>
<protein>
    <recommendedName>
        <fullName evidence="3">AAA family ATPase</fullName>
    </recommendedName>
</protein>
<dbReference type="EMBL" id="WHLY01000004">
    <property type="protein sequence ID" value="MPR37401.1"/>
    <property type="molecule type" value="Genomic_DNA"/>
</dbReference>
<evidence type="ECO:0000313" key="1">
    <source>
        <dbReference type="EMBL" id="MPR37401.1"/>
    </source>
</evidence>
<organism evidence="1 2">
    <name type="scientific">Salmonirosea aquatica</name>
    <dbReference type="NCBI Taxonomy" id="2654236"/>
    <lineage>
        <taxon>Bacteria</taxon>
        <taxon>Pseudomonadati</taxon>
        <taxon>Bacteroidota</taxon>
        <taxon>Cytophagia</taxon>
        <taxon>Cytophagales</taxon>
        <taxon>Spirosomataceae</taxon>
        <taxon>Salmonirosea</taxon>
    </lineage>
</organism>
<gene>
    <name evidence="1" type="ORF">GBK04_29765</name>
</gene>
<name>A0A7C9BKD0_9BACT</name>
<evidence type="ECO:0000313" key="2">
    <source>
        <dbReference type="Proteomes" id="UP000479293"/>
    </source>
</evidence>